<dbReference type="Gene3D" id="2.40.420.20">
    <property type="match status" value="1"/>
</dbReference>
<dbReference type="EMBL" id="LFYT02000016">
    <property type="protein sequence ID" value="PVE42303.1"/>
    <property type="molecule type" value="Genomic_DNA"/>
</dbReference>
<comment type="similarity">
    <text evidence="1">Belongs to the membrane fusion protein (MFP) (TC 8.A.1) family.</text>
</comment>
<evidence type="ECO:0000256" key="1">
    <source>
        <dbReference type="ARBA" id="ARBA00009477"/>
    </source>
</evidence>
<dbReference type="AlphaFoldDB" id="A0A2T7UC86"/>
<dbReference type="NCBIfam" id="TIGR01730">
    <property type="entry name" value="RND_mfp"/>
    <property type="match status" value="1"/>
</dbReference>
<evidence type="ECO:0000259" key="3">
    <source>
        <dbReference type="Pfam" id="PF25954"/>
    </source>
</evidence>
<comment type="caution">
    <text evidence="5">The sequence shown here is derived from an EMBL/GenBank/DDBJ whole genome shotgun (WGS) entry which is preliminary data.</text>
</comment>
<dbReference type="InterPro" id="IPR058637">
    <property type="entry name" value="YknX-like_C"/>
</dbReference>
<organism evidence="5 6">
    <name type="scientific">Limnohabitans planktonicus II-D5</name>
    <dbReference type="NCBI Taxonomy" id="1293045"/>
    <lineage>
        <taxon>Bacteria</taxon>
        <taxon>Pseudomonadati</taxon>
        <taxon>Pseudomonadota</taxon>
        <taxon>Betaproteobacteria</taxon>
        <taxon>Burkholderiales</taxon>
        <taxon>Comamonadaceae</taxon>
        <taxon>Limnohabitans</taxon>
    </lineage>
</organism>
<dbReference type="PANTHER" id="PTHR30469">
    <property type="entry name" value="MULTIDRUG RESISTANCE PROTEIN MDTA"/>
    <property type="match status" value="1"/>
</dbReference>
<evidence type="ECO:0000256" key="2">
    <source>
        <dbReference type="SAM" id="Coils"/>
    </source>
</evidence>
<proteinExistence type="inferred from homology"/>
<sequence length="365" mass="37657">MVCLLGGVWGAAWAADEKGKATPPPKPSLTVTVTTPQTASLAQKISANGNLAAWQEAIVGAEANGLKITEVRVNVGDRVQRGDVLAVLQADSLRAELAQAEGALAEATASSQEAKSQADRARSLQQQGFFSNAQLSQALAAEASSVARVQSARAMVQLQNVRLAQTQVRAPDAGVISARQATVGSVVGAGTELFRLIRQGRIEWRAEVTAAEIGRIQVGAPVQIKAASGQLLQGKVRMVAPSVDAQTRNALVYVDLPAQTGSARAGMYAQGEIALGQSQALTVPQAAVVVRDGFSYVYTVGADQKVSQLKVQTGRQSAGRVEVVSGLKADARVVASGGAFLNHGDTVRVVDAPAAQAAPAAPATK</sequence>
<dbReference type="Pfam" id="PF25989">
    <property type="entry name" value="YknX_C"/>
    <property type="match status" value="1"/>
</dbReference>
<dbReference type="SUPFAM" id="SSF111369">
    <property type="entry name" value="HlyD-like secretion proteins"/>
    <property type="match status" value="1"/>
</dbReference>
<keyword evidence="2" id="KW-0175">Coiled coil</keyword>
<dbReference type="Gene3D" id="2.40.30.170">
    <property type="match status" value="1"/>
</dbReference>
<evidence type="ECO:0000313" key="6">
    <source>
        <dbReference type="Proteomes" id="UP000037507"/>
    </source>
</evidence>
<dbReference type="Pfam" id="PF25954">
    <property type="entry name" value="Beta-barrel_RND_2"/>
    <property type="match status" value="1"/>
</dbReference>
<reference evidence="5" key="1">
    <citation type="submission" date="2017-04" db="EMBL/GenBank/DDBJ databases">
        <title>Unexpected and diverse lifestyles within the genus Limnohabitans.</title>
        <authorList>
            <person name="Kasalicky V."/>
            <person name="Mehrshad M."/>
            <person name="Andrei S.-A."/>
            <person name="Salcher M."/>
            <person name="Kratochvilova H."/>
            <person name="Simek K."/>
            <person name="Ghai R."/>
        </authorList>
    </citation>
    <scope>NUCLEOTIDE SEQUENCE [LARGE SCALE GENOMIC DNA]</scope>
    <source>
        <strain evidence="5">II-D5</strain>
    </source>
</reference>
<dbReference type="STRING" id="1293045.H663_10960"/>
<dbReference type="Proteomes" id="UP000037507">
    <property type="component" value="Unassembled WGS sequence"/>
</dbReference>
<dbReference type="InterPro" id="IPR006143">
    <property type="entry name" value="RND_pump_MFP"/>
</dbReference>
<evidence type="ECO:0000259" key="4">
    <source>
        <dbReference type="Pfam" id="PF25989"/>
    </source>
</evidence>
<dbReference type="InterPro" id="IPR058792">
    <property type="entry name" value="Beta-barrel_RND_2"/>
</dbReference>
<dbReference type="PANTHER" id="PTHR30469:SF15">
    <property type="entry name" value="HLYD FAMILY OF SECRETION PROTEINS"/>
    <property type="match status" value="1"/>
</dbReference>
<feature type="coiled-coil region" evidence="2">
    <location>
        <begin position="90"/>
        <end position="124"/>
    </location>
</feature>
<accession>A0A2T7UC86</accession>
<feature type="domain" description="CusB-like beta-barrel" evidence="3">
    <location>
        <begin position="206"/>
        <end position="273"/>
    </location>
</feature>
<dbReference type="GO" id="GO:0015562">
    <property type="term" value="F:efflux transmembrane transporter activity"/>
    <property type="evidence" value="ECO:0007669"/>
    <property type="project" value="TreeGrafter"/>
</dbReference>
<dbReference type="Gene3D" id="2.40.50.100">
    <property type="match status" value="1"/>
</dbReference>
<dbReference type="OrthoDB" id="10524at2"/>
<gene>
    <name evidence="5" type="ORF">H663_012875</name>
</gene>
<name>A0A2T7UC86_9BURK</name>
<feature type="domain" description="YknX-like C-terminal permuted SH3-like" evidence="4">
    <location>
        <begin position="280"/>
        <end position="349"/>
    </location>
</feature>
<dbReference type="GO" id="GO:1990281">
    <property type="term" value="C:efflux pump complex"/>
    <property type="evidence" value="ECO:0007669"/>
    <property type="project" value="TreeGrafter"/>
</dbReference>
<dbReference type="Gene3D" id="1.10.287.470">
    <property type="entry name" value="Helix hairpin bin"/>
    <property type="match status" value="1"/>
</dbReference>
<protein>
    <submittedName>
        <fullName evidence="5">Efflux transporter periplasmic adaptor subunit</fullName>
    </submittedName>
</protein>
<evidence type="ECO:0000313" key="5">
    <source>
        <dbReference type="EMBL" id="PVE42303.1"/>
    </source>
</evidence>
<keyword evidence="6" id="KW-1185">Reference proteome</keyword>